<keyword evidence="2" id="KW-1185">Reference proteome</keyword>
<protein>
    <submittedName>
        <fullName evidence="1">Uncharacterized protein</fullName>
    </submittedName>
</protein>
<organism evidence="1 2">
    <name type="scientific">Trypanosoma vivax (strain Y486)</name>
    <dbReference type="NCBI Taxonomy" id="1055687"/>
    <lineage>
        <taxon>Eukaryota</taxon>
        <taxon>Discoba</taxon>
        <taxon>Euglenozoa</taxon>
        <taxon>Kinetoplastea</taxon>
        <taxon>Metakinetoplastina</taxon>
        <taxon>Trypanosomatida</taxon>
        <taxon>Trypanosomatidae</taxon>
        <taxon>Trypanosoma</taxon>
        <taxon>Duttonella</taxon>
    </lineage>
</organism>
<dbReference type="EMBL" id="CAEX01005201">
    <property type="protein sequence ID" value="CCD20278.1"/>
    <property type="molecule type" value="Genomic_DNA"/>
</dbReference>
<sequence>MKEQVDRLKVCDDRLRRVLGAAAGTTLLWRCWSAWHRHVAQRGRARVAQTLQTVMQQFIHGESACRQHITHQEAGCREVLRCQSDLYQANLRWEQTHAELMAEKKCCVDLNEEMLRESLNVDHWRDAHNLLMKRYMHTQAKRLFIGEQAARTTILYEERSVRLTLYQQFLNHHTAVTCSQHRNELEKFKEYLYDRLRSVCNKAKKQSKCVAVSFARATFSRWLLFSERKKHQRALQRNQEMYERSLTLIIPYFENLAELVCELQKRKLNAVEFSVLYAALVY</sequence>
<gene>
    <name evidence="1" type="ORF">TvY486_0030540</name>
</gene>
<evidence type="ECO:0000313" key="2">
    <source>
        <dbReference type="Proteomes" id="UP000009027"/>
    </source>
</evidence>
<reference evidence="1 2" key="1">
    <citation type="journal article" date="2012" name="Proc. Natl. Acad. Sci. U.S.A.">
        <title>Antigenic diversity is generated by distinct evolutionary mechanisms in African trypanosome species.</title>
        <authorList>
            <person name="Jackson A.P."/>
            <person name="Berry A."/>
            <person name="Aslett M."/>
            <person name="Allison H.C."/>
            <person name="Burton P."/>
            <person name="Vavrova-Anderson J."/>
            <person name="Brown R."/>
            <person name="Browne H."/>
            <person name="Corton N."/>
            <person name="Hauser H."/>
            <person name="Gamble J."/>
            <person name="Gilderthorp R."/>
            <person name="Marcello L."/>
            <person name="McQuillan J."/>
            <person name="Otto T.D."/>
            <person name="Quail M.A."/>
            <person name="Sanders M.J."/>
            <person name="van Tonder A."/>
            <person name="Ginger M.L."/>
            <person name="Field M.C."/>
            <person name="Barry J.D."/>
            <person name="Hertz-Fowler C."/>
            <person name="Berriman M."/>
        </authorList>
    </citation>
    <scope>NUCLEOTIDE SEQUENCE</scope>
    <source>
        <strain evidence="1 2">Y486</strain>
    </source>
</reference>
<name>F9WRU4_TRYVY</name>
<dbReference type="Proteomes" id="UP000009027">
    <property type="component" value="Unassembled WGS sequence"/>
</dbReference>
<dbReference type="AlphaFoldDB" id="F9WRU4"/>
<evidence type="ECO:0000313" key="1">
    <source>
        <dbReference type="EMBL" id="CCD20278.1"/>
    </source>
</evidence>
<dbReference type="VEuPathDB" id="TriTrypDB:TvY486_0030540"/>
<proteinExistence type="predicted"/>
<accession>F9WRU4</accession>
<feature type="non-terminal residue" evidence="1">
    <location>
        <position position="282"/>
    </location>
</feature>